<keyword evidence="7 9" id="KW-0503">Monooxygenase</keyword>
<evidence type="ECO:0000256" key="9">
    <source>
        <dbReference type="RuleBase" id="RU000461"/>
    </source>
</evidence>
<dbReference type="GO" id="GO:0004497">
    <property type="term" value="F:monooxygenase activity"/>
    <property type="evidence" value="ECO:0007669"/>
    <property type="project" value="UniProtKB-KW"/>
</dbReference>
<dbReference type="Pfam" id="PF00067">
    <property type="entry name" value="p450"/>
    <property type="match status" value="1"/>
</dbReference>
<evidence type="ECO:0000256" key="7">
    <source>
        <dbReference type="ARBA" id="ARBA00023033"/>
    </source>
</evidence>
<dbReference type="InterPro" id="IPR001128">
    <property type="entry name" value="Cyt_P450"/>
</dbReference>
<dbReference type="EMBL" id="JBICCN010000073">
    <property type="protein sequence ID" value="KAL3096312.1"/>
    <property type="molecule type" value="Genomic_DNA"/>
</dbReference>
<gene>
    <name evidence="13" type="ORF">niasHS_004950</name>
    <name evidence="12" type="ORF">niasHS_005515</name>
</gene>
<comment type="cofactor">
    <cofactor evidence="1 8">
        <name>heme</name>
        <dbReference type="ChEBI" id="CHEBI:30413"/>
    </cofactor>
</comment>
<dbReference type="GO" id="GO:0046872">
    <property type="term" value="F:metal ion binding"/>
    <property type="evidence" value="ECO:0007669"/>
    <property type="project" value="UniProtKB-KW"/>
</dbReference>
<evidence type="ECO:0000256" key="10">
    <source>
        <dbReference type="SAM" id="MobiDB-lite"/>
    </source>
</evidence>
<reference evidence="13 14" key="1">
    <citation type="submission" date="2024-10" db="EMBL/GenBank/DDBJ databases">
        <authorList>
            <person name="Kim D."/>
        </authorList>
    </citation>
    <scope>NUCLEOTIDE SEQUENCE [LARGE SCALE GENOMIC DNA]</scope>
    <source>
        <strain evidence="13">Taebaek</strain>
    </source>
</reference>
<keyword evidence="11" id="KW-0812">Transmembrane</keyword>
<dbReference type="SUPFAM" id="SSF48264">
    <property type="entry name" value="Cytochrome P450"/>
    <property type="match status" value="1"/>
</dbReference>
<organism evidence="13 14">
    <name type="scientific">Heterodera schachtii</name>
    <name type="common">Sugarbeet cyst nematode worm</name>
    <name type="synonym">Tylenchus schachtii</name>
    <dbReference type="NCBI Taxonomy" id="97005"/>
    <lineage>
        <taxon>Eukaryota</taxon>
        <taxon>Metazoa</taxon>
        <taxon>Ecdysozoa</taxon>
        <taxon>Nematoda</taxon>
        <taxon>Chromadorea</taxon>
        <taxon>Rhabditida</taxon>
        <taxon>Tylenchina</taxon>
        <taxon>Tylenchomorpha</taxon>
        <taxon>Tylenchoidea</taxon>
        <taxon>Heteroderidae</taxon>
        <taxon>Heteroderinae</taxon>
        <taxon>Heterodera</taxon>
    </lineage>
</organism>
<keyword evidence="5 9" id="KW-0560">Oxidoreductase</keyword>
<dbReference type="PANTHER" id="PTHR24292:SF102">
    <property type="entry name" value="CYTOCHROME P450 FAMILY-RELATED"/>
    <property type="match status" value="1"/>
</dbReference>
<dbReference type="InterPro" id="IPR002401">
    <property type="entry name" value="Cyt_P450_E_grp-I"/>
</dbReference>
<comment type="caution">
    <text evidence="13">The sequence shown here is derived from an EMBL/GenBank/DDBJ whole genome shotgun (WGS) entry which is preliminary data.</text>
</comment>
<keyword evidence="6 8" id="KW-0408">Iron</keyword>
<dbReference type="InterPro" id="IPR017972">
    <property type="entry name" value="Cyt_P450_CS"/>
</dbReference>
<evidence type="ECO:0008006" key="15">
    <source>
        <dbReference type="Google" id="ProtNLM"/>
    </source>
</evidence>
<keyword evidence="11" id="KW-0472">Membrane</keyword>
<keyword evidence="4 8" id="KW-0479">Metal-binding</keyword>
<dbReference type="PANTHER" id="PTHR24292">
    <property type="entry name" value="CYTOCHROME P450"/>
    <property type="match status" value="1"/>
</dbReference>
<evidence type="ECO:0000256" key="5">
    <source>
        <dbReference type="ARBA" id="ARBA00023002"/>
    </source>
</evidence>
<dbReference type="FunFam" id="1.10.630.10:FF:000182">
    <property type="entry name" value="Cytochrome P450 3A4"/>
    <property type="match status" value="1"/>
</dbReference>
<feature type="transmembrane region" description="Helical" evidence="11">
    <location>
        <begin position="6"/>
        <end position="26"/>
    </location>
</feature>
<dbReference type="InterPro" id="IPR050476">
    <property type="entry name" value="Insect_CytP450_Detox"/>
</dbReference>
<dbReference type="EMBL" id="JBICCN010000122">
    <property type="protein sequence ID" value="KAL3091887.1"/>
    <property type="molecule type" value="Genomic_DNA"/>
</dbReference>
<accession>A0ABD2K0C9</accession>
<protein>
    <recommendedName>
        <fullName evidence="15">Cytochrome P450</fullName>
    </recommendedName>
</protein>
<feature type="binding site" description="axial binding residue" evidence="8">
    <location>
        <position position="475"/>
    </location>
    <ligand>
        <name>heme</name>
        <dbReference type="ChEBI" id="CHEBI:30413"/>
    </ligand>
    <ligandPart>
        <name>Fe</name>
        <dbReference type="ChEBI" id="CHEBI:18248"/>
    </ligandPart>
</feature>
<evidence type="ECO:0000256" key="4">
    <source>
        <dbReference type="ARBA" id="ARBA00022723"/>
    </source>
</evidence>
<sequence>MIWLFLLKILFLFFFLFIAFYFFWLYRATYWKRRGIPCPDGKLFSGNLDKMFWEELRLFQLAKWTEQYGKMYGLLTGFQPMLVISDPTMVHELLTSKFEYFHSRTVSSLEGDVDKDPRMNLVNARGARWKRLRAIANPAFSISNLKKLMPTIDDSIKVAIELIEKERQAQPNAPINLHRFFVEMTYDVIARVAMGQRESRQFQSEDAKLAVHAFQRLQNNWFEYLAMLFPWLGPTVLRPILLLTVKMRRDPLLLLTLKIREQVAERRRQKQQQQQQQNVKHGNADQTESDQQQQQRGPDDFIDMFLDAVKDEGSIEYRDELGVFNKAGTKVDRTNTVDEIEMQLQVFLLAGFNLACHPEVQLHLQEEIATVCISENPTYEELNRLKYTEAVIKETLRLMPIAAAGETRLCSQTTKLGEFLVEKGTGVAVDVYSFHRNKELWGEDADEFRPERWLDNDFPPASAHFYAFGGGPRICIGMRFALLEEKMALVRLLRRYSLVKTEQTEKLLKFNSQVVLNPGAVMVKLSQREENF</sequence>
<evidence type="ECO:0000313" key="13">
    <source>
        <dbReference type="EMBL" id="KAL3096312.1"/>
    </source>
</evidence>
<dbReference type="AlphaFoldDB" id="A0ABD2K0C9"/>
<evidence type="ECO:0000256" key="6">
    <source>
        <dbReference type="ARBA" id="ARBA00023004"/>
    </source>
</evidence>
<dbReference type="Proteomes" id="UP001620645">
    <property type="component" value="Unassembled WGS sequence"/>
</dbReference>
<proteinExistence type="inferred from homology"/>
<evidence type="ECO:0000256" key="8">
    <source>
        <dbReference type="PIRSR" id="PIRSR602401-1"/>
    </source>
</evidence>
<feature type="compositionally biased region" description="Polar residues" evidence="10">
    <location>
        <begin position="278"/>
        <end position="290"/>
    </location>
</feature>
<dbReference type="Gene3D" id="1.10.630.10">
    <property type="entry name" value="Cytochrome P450"/>
    <property type="match status" value="1"/>
</dbReference>
<keyword evidence="14" id="KW-1185">Reference proteome</keyword>
<dbReference type="PRINTS" id="PR00463">
    <property type="entry name" value="EP450I"/>
</dbReference>
<evidence type="ECO:0000256" key="2">
    <source>
        <dbReference type="ARBA" id="ARBA00010617"/>
    </source>
</evidence>
<evidence type="ECO:0000256" key="3">
    <source>
        <dbReference type="ARBA" id="ARBA00022617"/>
    </source>
</evidence>
<keyword evidence="3 8" id="KW-0349">Heme</keyword>
<name>A0ABD2K0C9_HETSC</name>
<dbReference type="PROSITE" id="PS00086">
    <property type="entry name" value="CYTOCHROME_P450"/>
    <property type="match status" value="1"/>
</dbReference>
<dbReference type="InterPro" id="IPR036396">
    <property type="entry name" value="Cyt_P450_sf"/>
</dbReference>
<evidence type="ECO:0000256" key="11">
    <source>
        <dbReference type="SAM" id="Phobius"/>
    </source>
</evidence>
<evidence type="ECO:0000313" key="12">
    <source>
        <dbReference type="EMBL" id="KAL3091887.1"/>
    </source>
</evidence>
<comment type="similarity">
    <text evidence="2 9">Belongs to the cytochrome P450 family.</text>
</comment>
<keyword evidence="11" id="KW-1133">Transmembrane helix</keyword>
<evidence type="ECO:0000313" key="14">
    <source>
        <dbReference type="Proteomes" id="UP001620645"/>
    </source>
</evidence>
<evidence type="ECO:0000256" key="1">
    <source>
        <dbReference type="ARBA" id="ARBA00001971"/>
    </source>
</evidence>
<dbReference type="PRINTS" id="PR00385">
    <property type="entry name" value="P450"/>
</dbReference>
<feature type="region of interest" description="Disordered" evidence="10">
    <location>
        <begin position="266"/>
        <end position="296"/>
    </location>
</feature>